<keyword evidence="2" id="KW-1185">Reference proteome</keyword>
<evidence type="ECO:0000313" key="1">
    <source>
        <dbReference type="EMBL" id="KAI4378872.1"/>
    </source>
</evidence>
<reference evidence="2" key="1">
    <citation type="journal article" date="2023" name="Front. Plant Sci.">
        <title>Chromosomal-level genome assembly of Melastoma candidum provides insights into trichome evolution.</title>
        <authorList>
            <person name="Zhong Y."/>
            <person name="Wu W."/>
            <person name="Sun C."/>
            <person name="Zou P."/>
            <person name="Liu Y."/>
            <person name="Dai S."/>
            <person name="Zhou R."/>
        </authorList>
    </citation>
    <scope>NUCLEOTIDE SEQUENCE [LARGE SCALE GENOMIC DNA]</scope>
</reference>
<name>A0ACB9RKA0_9MYRT</name>
<gene>
    <name evidence="1" type="ORF">MLD38_016295</name>
</gene>
<comment type="caution">
    <text evidence="1">The sequence shown here is derived from an EMBL/GenBank/DDBJ whole genome shotgun (WGS) entry which is preliminary data.</text>
</comment>
<dbReference type="EMBL" id="CM042883">
    <property type="protein sequence ID" value="KAI4378872.1"/>
    <property type="molecule type" value="Genomic_DNA"/>
</dbReference>
<accession>A0ACB9RKA0</accession>
<sequence length="291" mass="31901">MVTYHHLHPHHGKEEDLLDLSSVAPPRISFSSSDFLDDEKDFISINPKKPPTSSSSTTNSNGNNNNGGEFEFFSGNNNAGGHATTMLTADELFYDGKLLPFCQQKQHLPVGETKKNKDVVVKEVEANKEREEEIVVVKAEENSGRRSVDCNNKNNGNIGHCPSWYFDEDPSPRPPKCTVLWKELLRLKKHRGSSSSLSPSSSSSSTSSSSSSMADVVNADDKKETAGGTHGNLREPYLQRIRKGLERTRSGSIRIRPILSVPVCTQHVRTNSNGGGGGLPPMFPTRKGRSV</sequence>
<organism evidence="1 2">
    <name type="scientific">Melastoma candidum</name>
    <dbReference type="NCBI Taxonomy" id="119954"/>
    <lineage>
        <taxon>Eukaryota</taxon>
        <taxon>Viridiplantae</taxon>
        <taxon>Streptophyta</taxon>
        <taxon>Embryophyta</taxon>
        <taxon>Tracheophyta</taxon>
        <taxon>Spermatophyta</taxon>
        <taxon>Magnoliopsida</taxon>
        <taxon>eudicotyledons</taxon>
        <taxon>Gunneridae</taxon>
        <taxon>Pentapetalae</taxon>
        <taxon>rosids</taxon>
        <taxon>malvids</taxon>
        <taxon>Myrtales</taxon>
        <taxon>Melastomataceae</taxon>
        <taxon>Melastomatoideae</taxon>
        <taxon>Melastomateae</taxon>
        <taxon>Melastoma</taxon>
    </lineage>
</organism>
<dbReference type="Proteomes" id="UP001057402">
    <property type="component" value="Chromosome 4"/>
</dbReference>
<evidence type="ECO:0000313" key="2">
    <source>
        <dbReference type="Proteomes" id="UP001057402"/>
    </source>
</evidence>
<proteinExistence type="predicted"/>
<protein>
    <submittedName>
        <fullName evidence="1">Uncharacterized protein</fullName>
    </submittedName>
</protein>